<evidence type="ECO:0000313" key="4">
    <source>
        <dbReference type="EMBL" id="KKR42717.1"/>
    </source>
</evidence>
<dbReference type="SUPFAM" id="SSF53756">
    <property type="entry name" value="UDP-Glycosyltransferase/glycogen phosphorylase"/>
    <property type="match status" value="1"/>
</dbReference>
<dbReference type="PATRIC" id="fig|1618431.3.peg.169"/>
<dbReference type="InterPro" id="IPR028098">
    <property type="entry name" value="Glyco_trans_4-like_N"/>
</dbReference>
<dbReference type="InterPro" id="IPR001296">
    <property type="entry name" value="Glyco_trans_1"/>
</dbReference>
<dbReference type="GO" id="GO:0016757">
    <property type="term" value="F:glycosyltransferase activity"/>
    <property type="evidence" value="ECO:0007669"/>
    <property type="project" value="InterPro"/>
</dbReference>
<dbReference type="EMBL" id="LBYB01000001">
    <property type="protein sequence ID" value="KKR42717.1"/>
    <property type="molecule type" value="Genomic_DNA"/>
</dbReference>
<feature type="domain" description="Glycosyl transferase family 1" evidence="2">
    <location>
        <begin position="199"/>
        <end position="351"/>
    </location>
</feature>
<protein>
    <submittedName>
        <fullName evidence="4">Glycosyl transferase, group 1</fullName>
    </submittedName>
</protein>
<dbReference type="Proteomes" id="UP000034881">
    <property type="component" value="Unassembled WGS sequence"/>
</dbReference>
<dbReference type="Pfam" id="PF13439">
    <property type="entry name" value="Glyco_transf_4"/>
    <property type="match status" value="1"/>
</dbReference>
<dbReference type="Gene3D" id="3.40.50.2000">
    <property type="entry name" value="Glycogen Phosphorylase B"/>
    <property type="match status" value="2"/>
</dbReference>
<evidence type="ECO:0000256" key="1">
    <source>
        <dbReference type="ARBA" id="ARBA00022679"/>
    </source>
</evidence>
<sequence>MNKLKIIIDGRMYRESGIGRYIRNLISKLKIIDKENEYFILHLKNDYDNLEYGGNFHKVLANFRWYGVGEQLRLPKLLSEIKADLVHFPHFNAPLFYRGKYVVTVHDLIHQNFSMQRATTHGPIVYKLKKIGYKKVFKMALKRSVKILVPSDFVKDQLIKDWRVDDDKVEVTYEAVDEGIFKIVRALNKNKINKILEKFGIKAPYIFYVGNAHPHKNVEGLIKAFQDIRAKYPDLLLVLSGNDHYFWQRIKKEFQDKNIIYTDYVSDEELVGLYTNALAFVSPSLEEGFGIPLLEAMACGCPVVSSDAGSLPEVGGDAAVYFNSKSIGDMSEKISKILDDAGLRKSLRDKGLTRCAQFSWLTLAQKTLEVYEKCALQ</sequence>
<reference evidence="4 5" key="1">
    <citation type="journal article" date="2015" name="Nature">
        <title>rRNA introns, odd ribosomes, and small enigmatic genomes across a large radiation of phyla.</title>
        <authorList>
            <person name="Brown C.T."/>
            <person name="Hug L.A."/>
            <person name="Thomas B.C."/>
            <person name="Sharon I."/>
            <person name="Castelle C.J."/>
            <person name="Singh A."/>
            <person name="Wilkins M.J."/>
            <person name="Williams K.H."/>
            <person name="Banfield J.F."/>
        </authorList>
    </citation>
    <scope>NUCLEOTIDE SEQUENCE [LARGE SCALE GENOMIC DNA]</scope>
</reference>
<name>A0A0G0TXK1_9BACT</name>
<dbReference type="PANTHER" id="PTHR46401:SF2">
    <property type="entry name" value="GLYCOSYLTRANSFERASE WBBK-RELATED"/>
    <property type="match status" value="1"/>
</dbReference>
<dbReference type="GO" id="GO:0009103">
    <property type="term" value="P:lipopolysaccharide biosynthetic process"/>
    <property type="evidence" value="ECO:0007669"/>
    <property type="project" value="TreeGrafter"/>
</dbReference>
<dbReference type="CDD" id="cd03809">
    <property type="entry name" value="GT4_MtfB-like"/>
    <property type="match status" value="1"/>
</dbReference>
<evidence type="ECO:0000313" key="5">
    <source>
        <dbReference type="Proteomes" id="UP000034881"/>
    </source>
</evidence>
<dbReference type="Pfam" id="PF00534">
    <property type="entry name" value="Glycos_transf_1"/>
    <property type="match status" value="1"/>
</dbReference>
<dbReference type="PANTHER" id="PTHR46401">
    <property type="entry name" value="GLYCOSYLTRANSFERASE WBBK-RELATED"/>
    <property type="match status" value="1"/>
</dbReference>
<dbReference type="AlphaFoldDB" id="A0A0G0TXK1"/>
<proteinExistence type="predicted"/>
<gene>
    <name evidence="4" type="ORF">UT77_C0001G0168</name>
</gene>
<accession>A0A0G0TXK1</accession>
<feature type="domain" description="Glycosyltransferase subfamily 4-like N-terminal" evidence="3">
    <location>
        <begin position="17"/>
        <end position="177"/>
    </location>
</feature>
<keyword evidence="1 4" id="KW-0808">Transferase</keyword>
<organism evidence="4 5">
    <name type="scientific">Candidatus Daviesbacteria bacterium GW2011_GWC2_40_12</name>
    <dbReference type="NCBI Taxonomy" id="1618431"/>
    <lineage>
        <taxon>Bacteria</taxon>
        <taxon>Candidatus Daviesiibacteriota</taxon>
    </lineage>
</organism>
<evidence type="ECO:0000259" key="3">
    <source>
        <dbReference type="Pfam" id="PF13439"/>
    </source>
</evidence>
<dbReference type="FunFam" id="3.40.50.2000:FF:000119">
    <property type="entry name" value="Glycosyl transferase group 1"/>
    <property type="match status" value="1"/>
</dbReference>
<evidence type="ECO:0000259" key="2">
    <source>
        <dbReference type="Pfam" id="PF00534"/>
    </source>
</evidence>
<comment type="caution">
    <text evidence="4">The sequence shown here is derived from an EMBL/GenBank/DDBJ whole genome shotgun (WGS) entry which is preliminary data.</text>
</comment>